<dbReference type="SMART" id="SM00354">
    <property type="entry name" value="HTH_LACI"/>
    <property type="match status" value="1"/>
</dbReference>
<dbReference type="EMBL" id="JACIEJ010000009">
    <property type="protein sequence ID" value="MBB3987189.1"/>
    <property type="molecule type" value="Genomic_DNA"/>
</dbReference>
<accession>A0A7W6DR06</accession>
<keyword evidence="3" id="KW-0804">Transcription</keyword>
<dbReference type="AlphaFoldDB" id="A0A7W6DR06"/>
<keyword evidence="2" id="KW-0238">DNA-binding</keyword>
<dbReference type="SUPFAM" id="SSF53822">
    <property type="entry name" value="Periplasmic binding protein-like I"/>
    <property type="match status" value="1"/>
</dbReference>
<organism evidence="5 6">
    <name type="scientific">Sagittula marina</name>
    <dbReference type="NCBI Taxonomy" id="943940"/>
    <lineage>
        <taxon>Bacteria</taxon>
        <taxon>Pseudomonadati</taxon>
        <taxon>Pseudomonadota</taxon>
        <taxon>Alphaproteobacteria</taxon>
        <taxon>Rhodobacterales</taxon>
        <taxon>Roseobacteraceae</taxon>
        <taxon>Sagittula</taxon>
    </lineage>
</organism>
<dbReference type="PANTHER" id="PTHR30146">
    <property type="entry name" value="LACI-RELATED TRANSCRIPTIONAL REPRESSOR"/>
    <property type="match status" value="1"/>
</dbReference>
<name>A0A7W6DR06_9RHOB</name>
<dbReference type="Gene3D" id="3.40.50.2300">
    <property type="match status" value="2"/>
</dbReference>
<keyword evidence="1" id="KW-0805">Transcription regulation</keyword>
<dbReference type="InterPro" id="IPR000843">
    <property type="entry name" value="HTH_LacI"/>
</dbReference>
<reference evidence="5 6" key="1">
    <citation type="submission" date="2020-08" db="EMBL/GenBank/DDBJ databases">
        <title>Genomic Encyclopedia of Type Strains, Phase IV (KMG-IV): sequencing the most valuable type-strain genomes for metagenomic binning, comparative biology and taxonomic classification.</title>
        <authorList>
            <person name="Goeker M."/>
        </authorList>
    </citation>
    <scope>NUCLEOTIDE SEQUENCE [LARGE SCALE GENOMIC DNA]</scope>
    <source>
        <strain evidence="5 6">DSM 102235</strain>
    </source>
</reference>
<evidence type="ECO:0000259" key="4">
    <source>
        <dbReference type="PROSITE" id="PS50932"/>
    </source>
</evidence>
<dbReference type="CDD" id="cd01392">
    <property type="entry name" value="HTH_LacI"/>
    <property type="match status" value="1"/>
</dbReference>
<dbReference type="Gene3D" id="1.10.260.40">
    <property type="entry name" value="lambda repressor-like DNA-binding domains"/>
    <property type="match status" value="1"/>
</dbReference>
<keyword evidence="6" id="KW-1185">Reference proteome</keyword>
<evidence type="ECO:0000313" key="5">
    <source>
        <dbReference type="EMBL" id="MBB3987189.1"/>
    </source>
</evidence>
<dbReference type="InterPro" id="IPR010982">
    <property type="entry name" value="Lambda_DNA-bd_dom_sf"/>
</dbReference>
<proteinExistence type="predicted"/>
<dbReference type="PANTHER" id="PTHR30146:SF109">
    <property type="entry name" value="HTH-TYPE TRANSCRIPTIONAL REGULATOR GALS"/>
    <property type="match status" value="1"/>
</dbReference>
<dbReference type="SUPFAM" id="SSF47413">
    <property type="entry name" value="lambda repressor-like DNA-binding domains"/>
    <property type="match status" value="1"/>
</dbReference>
<dbReference type="PRINTS" id="PR00036">
    <property type="entry name" value="HTHLACI"/>
</dbReference>
<evidence type="ECO:0000256" key="3">
    <source>
        <dbReference type="ARBA" id="ARBA00023163"/>
    </source>
</evidence>
<dbReference type="Pfam" id="PF00356">
    <property type="entry name" value="LacI"/>
    <property type="match status" value="1"/>
</dbReference>
<dbReference type="GO" id="GO:0000976">
    <property type="term" value="F:transcription cis-regulatory region binding"/>
    <property type="evidence" value="ECO:0007669"/>
    <property type="project" value="TreeGrafter"/>
</dbReference>
<evidence type="ECO:0000256" key="2">
    <source>
        <dbReference type="ARBA" id="ARBA00023125"/>
    </source>
</evidence>
<dbReference type="Proteomes" id="UP000541426">
    <property type="component" value="Unassembled WGS sequence"/>
</dbReference>
<evidence type="ECO:0000313" key="6">
    <source>
        <dbReference type="Proteomes" id="UP000541426"/>
    </source>
</evidence>
<sequence length="336" mass="35613">MMDSKIATIQDVARVAGVSTATVSRTISKPDVVAKATREAVLSAVAETGYRVNTTASNLRRQRTGTVLVLLPNIANPFFSQILAGLASVLTPAEYSMLIADTQTGPDADQRLTHYLTSGQADGLVVLDGTLSPETLSGPLVPPAVLVCEWMGSTLPSVRVENARGAALAVNHLADLGHRKIGHVTGPPGNVLTETRRDGFCRALADRGLPVHDDWILEGDFTMDSGAAAARAWCHLEDRPTALFLSSDEMAIGCMGALQSRGIRVPEDVSIVGFDNIEIAQHLSPGLTTIRQPRTDIGVRAAEILMDMIASKTKDGQSEIITVHLIPRGSTGPAPE</sequence>
<protein>
    <submittedName>
        <fullName evidence="5">LacI family repressor for deo operon, udp, cdd, tsx, nupC, and nupG</fullName>
    </submittedName>
</protein>
<gene>
    <name evidence="5" type="ORF">GGQ68_003535</name>
</gene>
<dbReference type="Pfam" id="PF13377">
    <property type="entry name" value="Peripla_BP_3"/>
    <property type="match status" value="1"/>
</dbReference>
<dbReference type="InterPro" id="IPR028082">
    <property type="entry name" value="Peripla_BP_I"/>
</dbReference>
<dbReference type="GO" id="GO:0003700">
    <property type="term" value="F:DNA-binding transcription factor activity"/>
    <property type="evidence" value="ECO:0007669"/>
    <property type="project" value="TreeGrafter"/>
</dbReference>
<dbReference type="RefSeq" id="WP_343055971.1">
    <property type="nucleotide sequence ID" value="NZ_BAABBZ010000058.1"/>
</dbReference>
<dbReference type="InterPro" id="IPR046335">
    <property type="entry name" value="LacI/GalR-like_sensor"/>
</dbReference>
<comment type="caution">
    <text evidence="5">The sequence shown here is derived from an EMBL/GenBank/DDBJ whole genome shotgun (WGS) entry which is preliminary data.</text>
</comment>
<dbReference type="PROSITE" id="PS50932">
    <property type="entry name" value="HTH_LACI_2"/>
    <property type="match status" value="1"/>
</dbReference>
<dbReference type="CDD" id="cd06284">
    <property type="entry name" value="PBP1_LacI-like"/>
    <property type="match status" value="1"/>
</dbReference>
<evidence type="ECO:0000256" key="1">
    <source>
        <dbReference type="ARBA" id="ARBA00023015"/>
    </source>
</evidence>
<feature type="domain" description="HTH lacI-type" evidence="4">
    <location>
        <begin position="7"/>
        <end position="61"/>
    </location>
</feature>